<keyword evidence="2" id="KW-1185">Reference proteome</keyword>
<name>A0A9N9NXB0_9GLOM</name>
<organism evidence="1 2">
    <name type="scientific">Dentiscutata erythropus</name>
    <dbReference type="NCBI Taxonomy" id="1348616"/>
    <lineage>
        <taxon>Eukaryota</taxon>
        <taxon>Fungi</taxon>
        <taxon>Fungi incertae sedis</taxon>
        <taxon>Mucoromycota</taxon>
        <taxon>Glomeromycotina</taxon>
        <taxon>Glomeromycetes</taxon>
        <taxon>Diversisporales</taxon>
        <taxon>Gigasporaceae</taxon>
        <taxon>Dentiscutata</taxon>
    </lineage>
</organism>
<evidence type="ECO:0000313" key="2">
    <source>
        <dbReference type="Proteomes" id="UP000789405"/>
    </source>
</evidence>
<dbReference type="Proteomes" id="UP000789405">
    <property type="component" value="Unassembled WGS sequence"/>
</dbReference>
<dbReference type="AlphaFoldDB" id="A0A9N9NXB0"/>
<gene>
    <name evidence="1" type="ORF">DERYTH_LOCUS18513</name>
</gene>
<dbReference type="EMBL" id="CAJVPY010018886">
    <property type="protein sequence ID" value="CAG8769082.1"/>
    <property type="molecule type" value="Genomic_DNA"/>
</dbReference>
<sequence>RINLPVHEMTFAFTNYMNKDMFVIGNMFTNYMKNTFTTHMKYFMENTFTYHMENLLANSMWNTSTSINYSKGSFLNYMRSIFTNNIMQMNVSNTLADARVDKDIRIDKSIEIDCAESNVDSYKVIQDTVNLNNYTNNESSCEFSVFEEHSKTTMPQTKRYGVKGNYLPASALYTHQNELYLSALSNESLVETFANHVINPDYTYVVYLFEQYRNSQLGEQNGVSMF</sequence>
<feature type="non-terminal residue" evidence="1">
    <location>
        <position position="226"/>
    </location>
</feature>
<evidence type="ECO:0000313" key="1">
    <source>
        <dbReference type="EMBL" id="CAG8769082.1"/>
    </source>
</evidence>
<reference evidence="1" key="1">
    <citation type="submission" date="2021-06" db="EMBL/GenBank/DDBJ databases">
        <authorList>
            <person name="Kallberg Y."/>
            <person name="Tangrot J."/>
            <person name="Rosling A."/>
        </authorList>
    </citation>
    <scope>NUCLEOTIDE SEQUENCE</scope>
    <source>
        <strain evidence="1">MA453B</strain>
    </source>
</reference>
<dbReference type="OrthoDB" id="2425421at2759"/>
<comment type="caution">
    <text evidence="1">The sequence shown here is derived from an EMBL/GenBank/DDBJ whole genome shotgun (WGS) entry which is preliminary data.</text>
</comment>
<accession>A0A9N9NXB0</accession>
<proteinExistence type="predicted"/>
<protein>
    <submittedName>
        <fullName evidence="1">26334_t:CDS:1</fullName>
    </submittedName>
</protein>